<evidence type="ECO:0000256" key="10">
    <source>
        <dbReference type="PIRSR" id="PIRSR001084-2"/>
    </source>
</evidence>
<dbReference type="EC" id="3.2.1.23" evidence="3 8"/>
<dbReference type="Gene3D" id="3.40.50.880">
    <property type="match status" value="1"/>
</dbReference>
<reference evidence="15 16" key="1">
    <citation type="submission" date="2020-08" db="EMBL/GenBank/DDBJ databases">
        <title>Cohnella phylogeny.</title>
        <authorList>
            <person name="Dunlap C."/>
        </authorList>
    </citation>
    <scope>NUCLEOTIDE SEQUENCE [LARGE SCALE GENOMIC DNA]</scope>
    <source>
        <strain evidence="15 16">DSM 103658</strain>
    </source>
</reference>
<dbReference type="InterPro" id="IPR017853">
    <property type="entry name" value="GH"/>
</dbReference>
<dbReference type="InterPro" id="IPR013738">
    <property type="entry name" value="Beta_galactosidase_Trimer"/>
</dbReference>
<feature type="binding site" evidence="11">
    <location>
        <position position="152"/>
    </location>
    <ligand>
        <name>Zn(2+)</name>
        <dbReference type="ChEBI" id="CHEBI:29105"/>
    </ligand>
</feature>
<feature type="binding site" evidence="10">
    <location>
        <position position="143"/>
    </location>
    <ligand>
        <name>substrate</name>
    </ligand>
</feature>
<dbReference type="RefSeq" id="WP_185179665.1">
    <property type="nucleotide sequence ID" value="NZ_CBCSEP010000009.1"/>
</dbReference>
<dbReference type="PIRSF" id="PIRSF001084">
    <property type="entry name" value="B-galactosidase"/>
    <property type="match status" value="1"/>
</dbReference>
<feature type="active site" description="Proton donor" evidence="9">
    <location>
        <position position="144"/>
    </location>
</feature>
<gene>
    <name evidence="15" type="ORF">H4Q31_13920</name>
</gene>
<evidence type="ECO:0000256" key="5">
    <source>
        <dbReference type="ARBA" id="ARBA00022801"/>
    </source>
</evidence>
<evidence type="ECO:0000256" key="3">
    <source>
        <dbReference type="ARBA" id="ARBA00012756"/>
    </source>
</evidence>
<dbReference type="Gene3D" id="3.20.20.80">
    <property type="entry name" value="Glycosidases"/>
    <property type="match status" value="1"/>
</dbReference>
<protein>
    <recommendedName>
        <fullName evidence="3 8">Beta-galactosidase</fullName>
        <shortName evidence="8">Beta-gal</shortName>
        <ecNumber evidence="3 8">3.2.1.23</ecNumber>
    </recommendedName>
</protein>
<evidence type="ECO:0000313" key="16">
    <source>
        <dbReference type="Proteomes" id="UP000574133"/>
    </source>
</evidence>
<feature type="domain" description="Beta-galactosidase trimerisation" evidence="13">
    <location>
        <begin position="386"/>
        <end position="587"/>
    </location>
</feature>
<evidence type="ECO:0000259" key="14">
    <source>
        <dbReference type="Pfam" id="PF08533"/>
    </source>
</evidence>
<keyword evidence="7 8" id="KW-0326">Glycosidase</keyword>
<keyword evidence="5 8" id="KW-0378">Hydrolase</keyword>
<dbReference type="AlphaFoldDB" id="A0A841TGN9"/>
<dbReference type="InterPro" id="IPR013739">
    <property type="entry name" value="Beta_galactosidase_C"/>
</dbReference>
<dbReference type="InterPro" id="IPR003476">
    <property type="entry name" value="Glyco_hydro_42"/>
</dbReference>
<keyword evidence="6 11" id="KW-0862">Zinc</keyword>
<feature type="domain" description="Glycoside hydrolase family 42 N-terminal" evidence="12">
    <location>
        <begin position="11"/>
        <end position="371"/>
    </location>
</feature>
<evidence type="ECO:0000259" key="13">
    <source>
        <dbReference type="Pfam" id="PF08532"/>
    </source>
</evidence>
<name>A0A841TGN9_9BACL</name>
<organism evidence="15 16">
    <name type="scientific">Cohnella lubricantis</name>
    <dbReference type="NCBI Taxonomy" id="2163172"/>
    <lineage>
        <taxon>Bacteria</taxon>
        <taxon>Bacillati</taxon>
        <taxon>Bacillota</taxon>
        <taxon>Bacilli</taxon>
        <taxon>Bacillales</taxon>
        <taxon>Paenibacillaceae</taxon>
        <taxon>Cohnella</taxon>
    </lineage>
</organism>
<feature type="binding site" evidence="10">
    <location>
        <position position="105"/>
    </location>
    <ligand>
        <name>substrate</name>
    </ligand>
</feature>
<dbReference type="Pfam" id="PF08533">
    <property type="entry name" value="Glyco_hydro_42C"/>
    <property type="match status" value="1"/>
</dbReference>
<evidence type="ECO:0000256" key="2">
    <source>
        <dbReference type="ARBA" id="ARBA00005940"/>
    </source>
</evidence>
<comment type="catalytic activity">
    <reaction evidence="1 8">
        <text>Hydrolysis of terminal non-reducing beta-D-galactose residues in beta-D-galactosides.</text>
        <dbReference type="EC" id="3.2.1.23"/>
    </reaction>
</comment>
<dbReference type="SUPFAM" id="SSF51445">
    <property type="entry name" value="(Trans)glycosidases"/>
    <property type="match status" value="1"/>
</dbReference>
<evidence type="ECO:0000256" key="7">
    <source>
        <dbReference type="ARBA" id="ARBA00023295"/>
    </source>
</evidence>
<feature type="domain" description="Beta-galactosidase C-terminal" evidence="14">
    <location>
        <begin position="598"/>
        <end position="651"/>
    </location>
</feature>
<evidence type="ECO:0000256" key="11">
    <source>
        <dbReference type="PIRSR" id="PIRSR001084-3"/>
    </source>
</evidence>
<evidence type="ECO:0000256" key="9">
    <source>
        <dbReference type="PIRSR" id="PIRSR001084-1"/>
    </source>
</evidence>
<evidence type="ECO:0000256" key="4">
    <source>
        <dbReference type="ARBA" id="ARBA00022723"/>
    </source>
</evidence>
<evidence type="ECO:0000256" key="1">
    <source>
        <dbReference type="ARBA" id="ARBA00001412"/>
    </source>
</evidence>
<feature type="binding site" evidence="11">
    <location>
        <position position="155"/>
    </location>
    <ligand>
        <name>Zn(2+)</name>
        <dbReference type="ChEBI" id="CHEBI:29105"/>
    </ligand>
</feature>
<dbReference type="GO" id="GO:0006012">
    <property type="term" value="P:galactose metabolic process"/>
    <property type="evidence" value="ECO:0007669"/>
    <property type="project" value="InterPro"/>
</dbReference>
<evidence type="ECO:0000259" key="12">
    <source>
        <dbReference type="Pfam" id="PF02449"/>
    </source>
</evidence>
<evidence type="ECO:0000256" key="6">
    <source>
        <dbReference type="ARBA" id="ARBA00022833"/>
    </source>
</evidence>
<dbReference type="SUPFAM" id="SSF52317">
    <property type="entry name" value="Class I glutamine amidotransferase-like"/>
    <property type="match status" value="1"/>
</dbReference>
<dbReference type="EMBL" id="JACJVN010000055">
    <property type="protein sequence ID" value="MBB6678400.1"/>
    <property type="molecule type" value="Genomic_DNA"/>
</dbReference>
<accession>A0A841TGN9</accession>
<feature type="binding site" evidence="11">
    <location>
        <position position="150"/>
    </location>
    <ligand>
        <name>Zn(2+)</name>
        <dbReference type="ChEBI" id="CHEBI:29105"/>
    </ligand>
</feature>
<keyword evidence="4 11" id="KW-0479">Metal-binding</keyword>
<dbReference type="PANTHER" id="PTHR36447:SF2">
    <property type="entry name" value="BETA-GALACTOSIDASE YESZ"/>
    <property type="match status" value="1"/>
</dbReference>
<comment type="caution">
    <text evidence="15">The sequence shown here is derived from an EMBL/GenBank/DDBJ whole genome shotgun (WGS) entry which is preliminary data.</text>
</comment>
<dbReference type="InterPro" id="IPR013780">
    <property type="entry name" value="Glyco_hydro_b"/>
</dbReference>
<feature type="binding site" evidence="11">
    <location>
        <position position="109"/>
    </location>
    <ligand>
        <name>Zn(2+)</name>
        <dbReference type="ChEBI" id="CHEBI:29105"/>
    </ligand>
</feature>
<keyword evidence="16" id="KW-1185">Reference proteome</keyword>
<dbReference type="PANTHER" id="PTHR36447">
    <property type="entry name" value="BETA-GALACTOSIDASE GANA"/>
    <property type="match status" value="1"/>
</dbReference>
<dbReference type="Proteomes" id="UP000574133">
    <property type="component" value="Unassembled WGS sequence"/>
</dbReference>
<feature type="active site" description="Nucleophile" evidence="9">
    <location>
        <position position="295"/>
    </location>
</feature>
<dbReference type="InterPro" id="IPR013529">
    <property type="entry name" value="Glyco_hydro_42_N"/>
</dbReference>
<dbReference type="InterPro" id="IPR029062">
    <property type="entry name" value="Class_I_gatase-like"/>
</dbReference>
<dbReference type="Pfam" id="PF02449">
    <property type="entry name" value="Glyco_hydro_42"/>
    <property type="match status" value="1"/>
</dbReference>
<sequence>MDNQILIGTSYYSEHWPRERWPEDIRLMREAGINVLRVSELAWSRLEPTEGNFDFAWLDDFMEMASREGIRFILTTPIEGSPVWLRHKHPEVVRADEFGRIHADRGFHCHTSRIFAHYVARIVEKMAEHYADHPAVIGWQIDNELRAVHCYCDECRIEFRKWLRVKYGTLDHLNEAWGTVFWSQIYNEWEEVELPAADQLTKSISQLLDFYRFSSDATAKHLNMQVDIIKRHAPHHKVTHNSLGLYIWLDLYKLAKKLDVMGVDLYPDVDTDNVYTCLNLDVHRSVKRDNMWIMEQKNGYFNYSDYNLAIEPGLVRFWTYQDIARGGNAVLYYRWRSGRFSWEQNPNGILRHDGTPRRAYDEIKQVTRELAGFSSDLAGTRVESPVAILHSYDQIWAFESQKQYSNFNYRKHITAYYRELLRMGITPDLIDPAMDLSGYAFVVAPSMSMVSDEIRENLERYVREGGCLIIGARSGMKSWENTTIDTPWPGLLSDMAGIEIDEFEVLPDHYSNGIVYRNREYRVNSWLDMIKPKGAETLAAYTEKFYAGRTAISVNRFGEGRVYYVGVMGSRELIRDILCDVADERGVVRQQLPDDVFLTRRSDGRTRFAFYLNYGREPRTVSLAEEGTDAMTGAALSGEATIPALGVLVVRTGA</sequence>
<dbReference type="GO" id="GO:0004565">
    <property type="term" value="F:beta-galactosidase activity"/>
    <property type="evidence" value="ECO:0007669"/>
    <property type="project" value="UniProtKB-EC"/>
</dbReference>
<comment type="similarity">
    <text evidence="2 8">Belongs to the glycosyl hydrolase 42 family.</text>
</comment>
<dbReference type="GO" id="GO:0009341">
    <property type="term" value="C:beta-galactosidase complex"/>
    <property type="evidence" value="ECO:0007669"/>
    <property type="project" value="InterPro"/>
</dbReference>
<evidence type="ECO:0000256" key="8">
    <source>
        <dbReference type="PIRNR" id="PIRNR001084"/>
    </source>
</evidence>
<dbReference type="CDD" id="cd03143">
    <property type="entry name" value="A4_beta-galactosidase_middle_domain"/>
    <property type="match status" value="1"/>
</dbReference>
<dbReference type="GO" id="GO:0046872">
    <property type="term" value="F:metal ion binding"/>
    <property type="evidence" value="ECO:0007669"/>
    <property type="project" value="UniProtKB-KW"/>
</dbReference>
<proteinExistence type="inferred from homology"/>
<dbReference type="Pfam" id="PF08532">
    <property type="entry name" value="Glyco_hydro_42M"/>
    <property type="match status" value="1"/>
</dbReference>
<evidence type="ECO:0000313" key="15">
    <source>
        <dbReference type="EMBL" id="MBB6678400.1"/>
    </source>
</evidence>
<dbReference type="Gene3D" id="2.60.40.1180">
    <property type="entry name" value="Golgi alpha-mannosidase II"/>
    <property type="match status" value="1"/>
</dbReference>